<dbReference type="Pfam" id="PF10584">
    <property type="entry name" value="Proteasome_A_N"/>
    <property type="match status" value="1"/>
</dbReference>
<dbReference type="InterPro" id="IPR001353">
    <property type="entry name" value="Proteasome_sua/b"/>
</dbReference>
<dbReference type="InterPro" id="IPR000426">
    <property type="entry name" value="Proteasome_asu_N"/>
</dbReference>
<dbReference type="PANTHER" id="PTHR11599">
    <property type="entry name" value="PROTEASOME SUBUNIT ALPHA/BETA"/>
    <property type="match status" value="1"/>
</dbReference>
<comment type="caution">
    <text evidence="4">The sequence shown here is derived from an EMBL/GenBank/DDBJ whole genome shotgun (WGS) entry which is preliminary data.</text>
</comment>
<evidence type="ECO:0000259" key="3">
    <source>
        <dbReference type="SMART" id="SM00948"/>
    </source>
</evidence>
<evidence type="ECO:0000256" key="1">
    <source>
        <dbReference type="ARBA" id="ARBA00022942"/>
    </source>
</evidence>
<name>A0ABQ8U9T7_9EUKA</name>
<dbReference type="InterPro" id="IPR029055">
    <property type="entry name" value="Ntn_hydrolases_N"/>
</dbReference>
<reference evidence="4" key="1">
    <citation type="journal article" date="2022" name="bioRxiv">
        <title>Genomics of Preaxostyla Flagellates Illuminates Evolutionary Transitions and the Path Towards Mitochondrial Loss.</title>
        <authorList>
            <person name="Novak L.V.F."/>
            <person name="Treitli S.C."/>
            <person name="Pyrih J."/>
            <person name="Halakuc P."/>
            <person name="Pipaliya S.V."/>
            <person name="Vacek V."/>
            <person name="Brzon O."/>
            <person name="Soukal P."/>
            <person name="Eme L."/>
            <person name="Dacks J.B."/>
            <person name="Karnkowska A."/>
            <person name="Elias M."/>
            <person name="Hampl V."/>
        </authorList>
    </citation>
    <scope>NUCLEOTIDE SEQUENCE</scope>
    <source>
        <strain evidence="4">RCP-MX</strain>
    </source>
</reference>
<dbReference type="Pfam" id="PF00227">
    <property type="entry name" value="Proteasome"/>
    <property type="match status" value="1"/>
</dbReference>
<evidence type="ECO:0000313" key="4">
    <source>
        <dbReference type="EMBL" id="KAJ4454636.1"/>
    </source>
</evidence>
<dbReference type="Gene3D" id="3.60.20.10">
    <property type="entry name" value="Glutamine Phosphoribosylpyrophosphate, subunit 1, domain 1"/>
    <property type="match status" value="1"/>
</dbReference>
<dbReference type="SUPFAM" id="SSF56235">
    <property type="entry name" value="N-terminal nucleophile aminohydrolases (Ntn hydrolases)"/>
    <property type="match status" value="1"/>
</dbReference>
<keyword evidence="1 2" id="KW-0647">Proteasome</keyword>
<feature type="domain" description="Proteasome alpha-type subunits" evidence="3">
    <location>
        <begin position="9"/>
        <end position="31"/>
    </location>
</feature>
<evidence type="ECO:0000313" key="5">
    <source>
        <dbReference type="Proteomes" id="UP001141327"/>
    </source>
</evidence>
<dbReference type="EMBL" id="JAPMOS010000143">
    <property type="protein sequence ID" value="KAJ4454636.1"/>
    <property type="molecule type" value="Genomic_DNA"/>
</dbReference>
<sequence length="251" mass="27726">MSHGLGSGYDLSAGTYSQDGRVFQVEYAAKAVENSGNAIGIRGRDCVVLGVDKPRVSEMLVRAAPKNATLSQNIGMTSAGLVADCRTLANWCREECRSYKNQYHTEIPVRVLSERLSLEMQEHTTTSYYRPYGATVILGGFDEDHTKPQLFMVEPSGKSFGYRACSCGMNQSPARTELEKLDLPNLGAEEAVMTVARILHQIHDESKNLAFELELSWACAATGFRHVPVPPELLARAEEAAKRFLEERDHA</sequence>
<dbReference type="Proteomes" id="UP001141327">
    <property type="component" value="Unassembled WGS sequence"/>
</dbReference>
<proteinExistence type="inferred from homology"/>
<dbReference type="InterPro" id="IPR050115">
    <property type="entry name" value="Proteasome_alpha"/>
</dbReference>
<organism evidence="4 5">
    <name type="scientific">Paratrimastix pyriformis</name>
    <dbReference type="NCBI Taxonomy" id="342808"/>
    <lineage>
        <taxon>Eukaryota</taxon>
        <taxon>Metamonada</taxon>
        <taxon>Preaxostyla</taxon>
        <taxon>Paratrimastigidae</taxon>
        <taxon>Paratrimastix</taxon>
    </lineage>
</organism>
<comment type="similarity">
    <text evidence="2">Belongs to the peptidase T1A family.</text>
</comment>
<dbReference type="InterPro" id="IPR023332">
    <property type="entry name" value="Proteasome_alpha-type"/>
</dbReference>
<dbReference type="GO" id="GO:0000502">
    <property type="term" value="C:proteasome complex"/>
    <property type="evidence" value="ECO:0007669"/>
    <property type="project" value="UniProtKB-KW"/>
</dbReference>
<keyword evidence="5" id="KW-1185">Reference proteome</keyword>
<dbReference type="SMART" id="SM00948">
    <property type="entry name" value="Proteasome_A_N"/>
    <property type="match status" value="1"/>
</dbReference>
<evidence type="ECO:0000256" key="2">
    <source>
        <dbReference type="PROSITE-ProRule" id="PRU00808"/>
    </source>
</evidence>
<accession>A0ABQ8U9T7</accession>
<protein>
    <submittedName>
        <fullName evidence="4">Proteasome subunit alpha type-3</fullName>
    </submittedName>
</protein>
<gene>
    <name evidence="4" type="ORF">PAPYR_10612</name>
</gene>
<dbReference type="PROSITE" id="PS51475">
    <property type="entry name" value="PROTEASOME_ALPHA_2"/>
    <property type="match status" value="1"/>
</dbReference>